<name>A0A1S8B9Y2_9PEZI</name>
<keyword evidence="3" id="KW-0560">Oxidoreductase</keyword>
<evidence type="ECO:0000256" key="4">
    <source>
        <dbReference type="SAM" id="Phobius"/>
    </source>
</evidence>
<proteinExistence type="predicted"/>
<dbReference type="PANTHER" id="PTHR46865">
    <property type="entry name" value="OXIDOREDUCTASE-RELATED"/>
    <property type="match status" value="1"/>
</dbReference>
<dbReference type="SUPFAM" id="SSF51905">
    <property type="entry name" value="FAD/NAD(P)-binding domain"/>
    <property type="match status" value="1"/>
</dbReference>
<dbReference type="GO" id="GO:0071949">
    <property type="term" value="F:FAD binding"/>
    <property type="evidence" value="ECO:0007669"/>
    <property type="project" value="InterPro"/>
</dbReference>
<evidence type="ECO:0000313" key="7">
    <source>
        <dbReference type="Proteomes" id="UP000190776"/>
    </source>
</evidence>
<evidence type="ECO:0000313" key="6">
    <source>
        <dbReference type="EMBL" id="OMP84392.1"/>
    </source>
</evidence>
<dbReference type="InterPro" id="IPR036188">
    <property type="entry name" value="FAD/NAD-bd_sf"/>
</dbReference>
<keyword evidence="1" id="KW-0285">Flavoprotein</keyword>
<dbReference type="Proteomes" id="UP000190776">
    <property type="component" value="Unassembled WGS sequence"/>
</dbReference>
<keyword evidence="4" id="KW-0472">Membrane</keyword>
<dbReference type="InterPro" id="IPR051704">
    <property type="entry name" value="FAD_aromatic-hydroxylase"/>
</dbReference>
<dbReference type="Pfam" id="PF01494">
    <property type="entry name" value="FAD_binding_3"/>
    <property type="match status" value="1"/>
</dbReference>
<gene>
    <name evidence="6" type="ORF">BK809_0000399</name>
</gene>
<organism evidence="6 7">
    <name type="scientific">Diplodia seriata</name>
    <dbReference type="NCBI Taxonomy" id="420778"/>
    <lineage>
        <taxon>Eukaryota</taxon>
        <taxon>Fungi</taxon>
        <taxon>Dikarya</taxon>
        <taxon>Ascomycota</taxon>
        <taxon>Pezizomycotina</taxon>
        <taxon>Dothideomycetes</taxon>
        <taxon>Dothideomycetes incertae sedis</taxon>
        <taxon>Botryosphaeriales</taxon>
        <taxon>Botryosphaeriaceae</taxon>
        <taxon>Diplodia</taxon>
    </lineage>
</organism>
<dbReference type="PRINTS" id="PR00420">
    <property type="entry name" value="RNGMNOXGNASE"/>
</dbReference>
<keyword evidence="2" id="KW-0274">FAD</keyword>
<feature type="domain" description="FAD-binding" evidence="5">
    <location>
        <begin position="6"/>
        <end position="325"/>
    </location>
</feature>
<dbReference type="GO" id="GO:0016491">
    <property type="term" value="F:oxidoreductase activity"/>
    <property type="evidence" value="ECO:0007669"/>
    <property type="project" value="UniProtKB-KW"/>
</dbReference>
<sequence length="427" mass="47503">MAPLRILISGGGIAGNALAFWLARLGHDITIVERFPSLRATGLQVDLRGHGIEVMRRMGLEEAFRSKSAPEQGLQIVDSSGRRWAYFPANKSGEGLQGFTTDFEIMRGDLCRLLFDAIGDRAKYIFGTTIESYEEKNRSVEVRFTNGETDSFDLVVGADGQGSRTRKMMLGSDTADAFLPFGDVYVAYFTIPRPMKEGDDYIATSYMAPGGRAMFVRRHSPDAIQAYLFSKTKSERLKNARRGDVEEEKAAFAEIFRGAGWKAEEIVKSLDGVDDFYCERMGVVKMEFWSHNRITLVGDAAYCPSANTGMGTSSAMVGAYILAGEIGRCCGRSDGEASDGWKGSKDGLDAALEAYERKFRPFMDQVQKGLPKKDGVWDMLASTSFGVVVINFLLWVATLLRLNVFGWLLREDVRDWDLPDYKELLLE</sequence>
<accession>A0A1S8B9Y2</accession>
<reference evidence="6 7" key="1">
    <citation type="submission" date="2017-01" db="EMBL/GenBank/DDBJ databases">
        <title>Draft genome sequence of Diplodia seriata F98.1, a fungal species involved in grapevine trunk diseases.</title>
        <authorList>
            <person name="Robert-Siegwald G."/>
            <person name="Vallet J."/>
            <person name="Abou-Mansour E."/>
            <person name="Xu J."/>
            <person name="Rey P."/>
            <person name="Bertsch C."/>
            <person name="Rego C."/>
            <person name="Larignon P."/>
            <person name="Fontaine F."/>
            <person name="Lebrun M.-H."/>
        </authorList>
    </citation>
    <scope>NUCLEOTIDE SEQUENCE [LARGE SCALE GENOMIC DNA]</scope>
    <source>
        <strain evidence="6 7">F98.1</strain>
    </source>
</reference>
<dbReference type="Gene3D" id="3.50.50.60">
    <property type="entry name" value="FAD/NAD(P)-binding domain"/>
    <property type="match status" value="1"/>
</dbReference>
<evidence type="ECO:0000256" key="3">
    <source>
        <dbReference type="ARBA" id="ARBA00023002"/>
    </source>
</evidence>
<keyword evidence="4" id="KW-0812">Transmembrane</keyword>
<dbReference type="OrthoDB" id="655030at2759"/>
<comment type="caution">
    <text evidence="6">The sequence shown here is derived from an EMBL/GenBank/DDBJ whole genome shotgun (WGS) entry which is preliminary data.</text>
</comment>
<dbReference type="PANTHER" id="PTHR46865:SF7">
    <property type="entry name" value="MONOOXYGENASE, PUTATIVE (AFU_ORTHOLOGUE AFUA_8G07040)-RELATED"/>
    <property type="match status" value="1"/>
</dbReference>
<dbReference type="InterPro" id="IPR002938">
    <property type="entry name" value="FAD-bd"/>
</dbReference>
<protein>
    <recommendedName>
        <fullName evidence="5">FAD-binding domain-containing protein</fullName>
    </recommendedName>
</protein>
<evidence type="ECO:0000256" key="1">
    <source>
        <dbReference type="ARBA" id="ARBA00022630"/>
    </source>
</evidence>
<evidence type="ECO:0000256" key="2">
    <source>
        <dbReference type="ARBA" id="ARBA00022827"/>
    </source>
</evidence>
<evidence type="ECO:0000259" key="5">
    <source>
        <dbReference type="Pfam" id="PF01494"/>
    </source>
</evidence>
<dbReference type="EMBL" id="MSZU01000095">
    <property type="protein sequence ID" value="OMP84392.1"/>
    <property type="molecule type" value="Genomic_DNA"/>
</dbReference>
<dbReference type="AlphaFoldDB" id="A0A1S8B9Y2"/>
<dbReference type="STRING" id="420778.A0A1S8B9Y2"/>
<keyword evidence="4" id="KW-1133">Transmembrane helix</keyword>
<feature type="transmembrane region" description="Helical" evidence="4">
    <location>
        <begin position="379"/>
        <end position="400"/>
    </location>
</feature>